<dbReference type="InterPro" id="IPR036388">
    <property type="entry name" value="WH-like_DNA-bd_sf"/>
</dbReference>
<comment type="catalytic activity">
    <reaction evidence="1">
        <text>a 4-O-methyl-thymidine in DNA + L-cysteinyl-[protein] = a thymidine in DNA + S-methyl-L-cysteinyl-[protein]</text>
        <dbReference type="Rhea" id="RHEA:53428"/>
        <dbReference type="Rhea" id="RHEA-COMP:10131"/>
        <dbReference type="Rhea" id="RHEA-COMP:10132"/>
        <dbReference type="Rhea" id="RHEA-COMP:13555"/>
        <dbReference type="Rhea" id="RHEA-COMP:13556"/>
        <dbReference type="ChEBI" id="CHEBI:29950"/>
        <dbReference type="ChEBI" id="CHEBI:82612"/>
        <dbReference type="ChEBI" id="CHEBI:137386"/>
        <dbReference type="ChEBI" id="CHEBI:137387"/>
        <dbReference type="EC" id="2.1.1.63"/>
    </reaction>
</comment>
<evidence type="ECO:0000256" key="4">
    <source>
        <dbReference type="ARBA" id="ARBA00022763"/>
    </source>
</evidence>
<evidence type="ECO:0000256" key="1">
    <source>
        <dbReference type="ARBA" id="ARBA00001286"/>
    </source>
</evidence>
<feature type="domain" description="Methylated-DNA-[protein]-cysteine S-methyltransferase DNA binding" evidence="7">
    <location>
        <begin position="86"/>
        <end position="163"/>
    </location>
</feature>
<evidence type="ECO:0000256" key="5">
    <source>
        <dbReference type="ARBA" id="ARBA00023204"/>
    </source>
</evidence>
<dbReference type="InterPro" id="IPR014048">
    <property type="entry name" value="MethylDNA_cys_MeTrfase_DNA-bd"/>
</dbReference>
<proteinExistence type="predicted"/>
<organism evidence="8 9">
    <name type="scientific">Actinomycetospora chlora</name>
    <dbReference type="NCBI Taxonomy" id="663608"/>
    <lineage>
        <taxon>Bacteria</taxon>
        <taxon>Bacillati</taxon>
        <taxon>Actinomycetota</taxon>
        <taxon>Actinomycetes</taxon>
        <taxon>Pseudonocardiales</taxon>
        <taxon>Pseudonocardiaceae</taxon>
        <taxon>Actinomycetospora</taxon>
    </lineage>
</organism>
<keyword evidence="9" id="KW-1185">Reference proteome</keyword>
<evidence type="ECO:0000259" key="7">
    <source>
        <dbReference type="Pfam" id="PF01035"/>
    </source>
</evidence>
<keyword evidence="5" id="KW-0234">DNA repair</keyword>
<dbReference type="EMBL" id="BAABHO010000093">
    <property type="protein sequence ID" value="GAA4814114.1"/>
    <property type="molecule type" value="Genomic_DNA"/>
</dbReference>
<evidence type="ECO:0000256" key="3">
    <source>
        <dbReference type="ARBA" id="ARBA00022679"/>
    </source>
</evidence>
<keyword evidence="3" id="KW-0808">Transferase</keyword>
<dbReference type="PROSITE" id="PS00374">
    <property type="entry name" value="MGMT"/>
    <property type="match status" value="1"/>
</dbReference>
<comment type="caution">
    <text evidence="8">The sequence shown here is derived from an EMBL/GenBank/DDBJ whole genome shotgun (WGS) entry which is preliminary data.</text>
</comment>
<evidence type="ECO:0000256" key="2">
    <source>
        <dbReference type="ARBA" id="ARBA00022603"/>
    </source>
</evidence>
<dbReference type="Proteomes" id="UP001500928">
    <property type="component" value="Unassembled WGS sequence"/>
</dbReference>
<evidence type="ECO:0000256" key="6">
    <source>
        <dbReference type="ARBA" id="ARBA00049348"/>
    </source>
</evidence>
<dbReference type="InterPro" id="IPR001497">
    <property type="entry name" value="MethylDNA_cys_MeTrfase_AS"/>
</dbReference>
<name>A0ABP9CSD7_9PSEU</name>
<dbReference type="RefSeq" id="WP_345425205.1">
    <property type="nucleotide sequence ID" value="NZ_BAABHO010000093.1"/>
</dbReference>
<dbReference type="SUPFAM" id="SSF46767">
    <property type="entry name" value="Methylated DNA-protein cysteine methyltransferase, C-terminal domain"/>
    <property type="match status" value="1"/>
</dbReference>
<reference evidence="9" key="1">
    <citation type="journal article" date="2019" name="Int. J. Syst. Evol. Microbiol.">
        <title>The Global Catalogue of Microorganisms (GCM) 10K type strain sequencing project: providing services to taxonomists for standard genome sequencing and annotation.</title>
        <authorList>
            <consortium name="The Broad Institute Genomics Platform"/>
            <consortium name="The Broad Institute Genome Sequencing Center for Infectious Disease"/>
            <person name="Wu L."/>
            <person name="Ma J."/>
        </authorList>
    </citation>
    <scope>NUCLEOTIDE SEQUENCE [LARGE SCALE GENOMIC DNA]</scope>
    <source>
        <strain evidence="9">JCM 17979</strain>
    </source>
</reference>
<dbReference type="InterPro" id="IPR036217">
    <property type="entry name" value="MethylDNA_cys_MeTrfase_DNAb"/>
</dbReference>
<dbReference type="CDD" id="cd06445">
    <property type="entry name" value="ATase"/>
    <property type="match status" value="1"/>
</dbReference>
<dbReference type="PANTHER" id="PTHR10815:SF13">
    <property type="entry name" value="METHYLATED-DNA--PROTEIN-CYSTEINE METHYLTRANSFERASE"/>
    <property type="match status" value="1"/>
</dbReference>
<dbReference type="NCBIfam" id="TIGR00589">
    <property type="entry name" value="ogt"/>
    <property type="match status" value="1"/>
</dbReference>
<comment type="catalytic activity">
    <reaction evidence="6">
        <text>a 6-O-methyl-2'-deoxyguanosine in DNA + L-cysteinyl-[protein] = S-methyl-L-cysteinyl-[protein] + a 2'-deoxyguanosine in DNA</text>
        <dbReference type="Rhea" id="RHEA:24000"/>
        <dbReference type="Rhea" id="RHEA-COMP:10131"/>
        <dbReference type="Rhea" id="RHEA-COMP:10132"/>
        <dbReference type="Rhea" id="RHEA-COMP:11367"/>
        <dbReference type="Rhea" id="RHEA-COMP:11368"/>
        <dbReference type="ChEBI" id="CHEBI:29950"/>
        <dbReference type="ChEBI" id="CHEBI:82612"/>
        <dbReference type="ChEBI" id="CHEBI:85445"/>
        <dbReference type="ChEBI" id="CHEBI:85448"/>
        <dbReference type="EC" id="2.1.1.63"/>
    </reaction>
</comment>
<dbReference type="Gene3D" id="1.10.10.10">
    <property type="entry name" value="Winged helix-like DNA-binding domain superfamily/Winged helix DNA-binding domain"/>
    <property type="match status" value="1"/>
</dbReference>
<keyword evidence="4" id="KW-0227">DNA damage</keyword>
<accession>A0ABP9CSD7</accession>
<gene>
    <name evidence="8" type="ORF">GCM10023200_59790</name>
</gene>
<dbReference type="Pfam" id="PF01035">
    <property type="entry name" value="DNA_binding_1"/>
    <property type="match status" value="1"/>
</dbReference>
<evidence type="ECO:0000313" key="9">
    <source>
        <dbReference type="Proteomes" id="UP001500928"/>
    </source>
</evidence>
<evidence type="ECO:0000313" key="8">
    <source>
        <dbReference type="EMBL" id="GAA4814114.1"/>
    </source>
</evidence>
<protein>
    <submittedName>
        <fullName evidence="8">Methylated-DNA--[protein]-cysteine S-methyltransferase</fullName>
    </submittedName>
</protein>
<sequence>MPATATVPTVLGPFTALVDDEDTVLASGWTDDVDALLALVHPELRPTDPARRRDLGAVTRAVTAFHDGDPAPAAEVGVRQISGPATTAIWDRMRLVPPGHPTTYGELAEAAGYPRGHRLAARACVRNAATLFVPCHRVLRRGGGLGGYRWGLETKDRLLVMEKSWLPEEPAAEGSLSGV</sequence>
<keyword evidence="2" id="KW-0489">Methyltransferase</keyword>
<dbReference type="PANTHER" id="PTHR10815">
    <property type="entry name" value="METHYLATED-DNA--PROTEIN-CYSTEINE METHYLTRANSFERASE"/>
    <property type="match status" value="1"/>
</dbReference>